<gene>
    <name evidence="5" type="ORF">CBA19CS42_27870</name>
</gene>
<dbReference type="InterPro" id="IPR011990">
    <property type="entry name" value="TPR-like_helical_dom_sf"/>
</dbReference>
<feature type="region of interest" description="Disordered" evidence="3">
    <location>
        <begin position="935"/>
        <end position="956"/>
    </location>
</feature>
<name>A0AA37IEW5_9BURK</name>
<proteinExistence type="predicted"/>
<dbReference type="InterPro" id="IPR001867">
    <property type="entry name" value="OmpR/PhoB-type_DNA-bd"/>
</dbReference>
<dbReference type="PROSITE" id="PS51755">
    <property type="entry name" value="OMPR_PHOB"/>
    <property type="match status" value="1"/>
</dbReference>
<dbReference type="InterPro" id="IPR027417">
    <property type="entry name" value="P-loop_NTPase"/>
</dbReference>
<dbReference type="PRINTS" id="PR00364">
    <property type="entry name" value="DISEASERSIST"/>
</dbReference>
<feature type="compositionally biased region" description="Low complexity" evidence="3">
    <location>
        <begin position="935"/>
        <end position="945"/>
    </location>
</feature>
<dbReference type="GO" id="GO:0000160">
    <property type="term" value="P:phosphorelay signal transduction system"/>
    <property type="evidence" value="ECO:0007669"/>
    <property type="project" value="InterPro"/>
</dbReference>
<protein>
    <submittedName>
        <fullName evidence="5">Winged helix-turn-helix domain-containing protein</fullName>
    </submittedName>
</protein>
<comment type="caution">
    <text evidence="5">The sequence shown here is derived from an EMBL/GenBank/DDBJ whole genome shotgun (WGS) entry which is preliminary data.</text>
</comment>
<dbReference type="AlphaFoldDB" id="A0AA37IEW5"/>
<accession>A0AA37IEW5</accession>
<dbReference type="SUPFAM" id="SSF46894">
    <property type="entry name" value="C-terminal effector domain of the bipartite response regulators"/>
    <property type="match status" value="1"/>
</dbReference>
<dbReference type="Pfam" id="PF00486">
    <property type="entry name" value="Trans_reg_C"/>
    <property type="match status" value="1"/>
</dbReference>
<dbReference type="InterPro" id="IPR016032">
    <property type="entry name" value="Sig_transdc_resp-reg_C-effctor"/>
</dbReference>
<evidence type="ECO:0000313" key="5">
    <source>
        <dbReference type="EMBL" id="GJH28412.1"/>
    </source>
</evidence>
<feature type="domain" description="OmpR/PhoB-type" evidence="4">
    <location>
        <begin position="8"/>
        <end position="103"/>
    </location>
</feature>
<dbReference type="GO" id="GO:0003677">
    <property type="term" value="F:DNA binding"/>
    <property type="evidence" value="ECO:0007669"/>
    <property type="project" value="UniProtKB-UniRule"/>
</dbReference>
<dbReference type="GO" id="GO:0006355">
    <property type="term" value="P:regulation of DNA-templated transcription"/>
    <property type="evidence" value="ECO:0007669"/>
    <property type="project" value="InterPro"/>
</dbReference>
<organism evidence="5 6">
    <name type="scientific">Caballeronia novacaledonica</name>
    <dbReference type="NCBI Taxonomy" id="1544861"/>
    <lineage>
        <taxon>Bacteria</taxon>
        <taxon>Pseudomonadati</taxon>
        <taxon>Pseudomonadota</taxon>
        <taxon>Betaproteobacteria</taxon>
        <taxon>Burkholderiales</taxon>
        <taxon>Burkholderiaceae</taxon>
        <taxon>Caballeronia</taxon>
    </lineage>
</organism>
<sequence length="956" mass="104031">MNTCMPHHDDFAFGTTIVAPRRREVLHRGIRVEIGERAFDLLLVLVESRGSVVSKDEIIASVWRDRVVENNTVEAQVSALRRALGDDRAAIRTVTGRGYQFTAEPLAPARESDQSTAMRADGPFFSGSRLPAAISPLIGQEAAVREICRGLQTHRLVTLVGTGGVGKTRLALEAARQAAPLFADGAFMAELAATTSADHIPTTVAVALGFPPGDGTPSLDRLAPSLISRHLLLVLDNCEHLIDGAARIAERLLHIAPQATVVATSREPLRIDGELLYRVPSLDVPPDDDCDGALHYSAVRLFDERVSSRAVNLDTRAALRLKSQICRQLDGIPLALELAAACVPAFGLQGVADRLGNRFQILTHGARTALPRQQTLRATLDWSYGLLSDDQRSVLNRLSLFSGTFTLASAQEMASCAALSPDAVVAALMQLVDKSLVSVASGGGNVRYRLLESTRAYARDELRASGAMREWSRRHASYFLEIFWAAERQTEVRADVDWKNGYAPHLDDLRAAMLWCFSAEGDMPLAIELTVASIPFLMHLALLQECLEKVDVALEWLSVEGHPVDERHMKLHAAHGMCLLCHTVAASTSDAFESVVEIAARVGNLDYQLLGMWGRWMCHYLNGEYARAIPLAHRFSDLASTSACKCDQLAAYRLNGMSHLFGGDLQGALVNLERASNDPSPLTRAQRMRFLYDEKMLSHASLALTLWFMGNVDQARLAARQSLDDAREFDHPVSICYALSEAVCTLAVLCGDDAALEEAVASLVVETRRHSISTWRARAQMWQGLLDLRAGDTAAFGRTISPAMTNIGSKRFYVSLSPYITALAESLCRRGMIAEAAEVIDASLTRAVRTDDRCALPELWRAKAEILVASRGDEAIPAAESILCEALQMAGELGFVAWQSRCAMSLARLRHMKGDAQAALEAIFPATRQSADAGATRAGAALTGAEAKHRSRAHGH</sequence>
<evidence type="ECO:0000256" key="3">
    <source>
        <dbReference type="SAM" id="MobiDB-lite"/>
    </source>
</evidence>
<dbReference type="RefSeq" id="WP_238215301.1">
    <property type="nucleotide sequence ID" value="NZ_BPUS01000015.1"/>
</dbReference>
<dbReference type="PANTHER" id="PTHR47691">
    <property type="entry name" value="REGULATOR-RELATED"/>
    <property type="match status" value="1"/>
</dbReference>
<evidence type="ECO:0000313" key="6">
    <source>
        <dbReference type="Proteomes" id="UP001055111"/>
    </source>
</evidence>
<keyword evidence="1 2" id="KW-0238">DNA-binding</keyword>
<dbReference type="PANTHER" id="PTHR47691:SF3">
    <property type="entry name" value="HTH-TYPE TRANSCRIPTIONAL REGULATOR RV0890C-RELATED"/>
    <property type="match status" value="1"/>
</dbReference>
<dbReference type="SMART" id="SM00862">
    <property type="entry name" value="Trans_reg_C"/>
    <property type="match status" value="1"/>
</dbReference>
<dbReference type="EMBL" id="BPUS01000015">
    <property type="protein sequence ID" value="GJH28412.1"/>
    <property type="molecule type" value="Genomic_DNA"/>
</dbReference>
<evidence type="ECO:0000256" key="1">
    <source>
        <dbReference type="ARBA" id="ARBA00023125"/>
    </source>
</evidence>
<dbReference type="Pfam" id="PF25872">
    <property type="entry name" value="HTH_77"/>
    <property type="match status" value="1"/>
</dbReference>
<dbReference type="CDD" id="cd00383">
    <property type="entry name" value="trans_reg_C"/>
    <property type="match status" value="1"/>
</dbReference>
<dbReference type="SUPFAM" id="SSF52540">
    <property type="entry name" value="P-loop containing nucleoside triphosphate hydrolases"/>
    <property type="match status" value="1"/>
</dbReference>
<evidence type="ECO:0000256" key="2">
    <source>
        <dbReference type="PROSITE-ProRule" id="PRU01091"/>
    </source>
</evidence>
<dbReference type="Proteomes" id="UP001055111">
    <property type="component" value="Unassembled WGS sequence"/>
</dbReference>
<dbReference type="InterPro" id="IPR036388">
    <property type="entry name" value="WH-like_DNA-bd_sf"/>
</dbReference>
<dbReference type="Gene3D" id="3.40.50.300">
    <property type="entry name" value="P-loop containing nucleotide triphosphate hydrolases"/>
    <property type="match status" value="1"/>
</dbReference>
<feature type="DNA-binding region" description="OmpR/PhoB-type" evidence="2">
    <location>
        <begin position="8"/>
        <end position="103"/>
    </location>
</feature>
<evidence type="ECO:0000259" key="4">
    <source>
        <dbReference type="PROSITE" id="PS51755"/>
    </source>
</evidence>
<dbReference type="Gene3D" id="1.25.40.10">
    <property type="entry name" value="Tetratricopeptide repeat domain"/>
    <property type="match status" value="1"/>
</dbReference>
<dbReference type="Gene3D" id="1.10.10.10">
    <property type="entry name" value="Winged helix-like DNA-binding domain superfamily/Winged helix DNA-binding domain"/>
    <property type="match status" value="1"/>
</dbReference>
<reference evidence="5" key="1">
    <citation type="submission" date="2022-09" db="EMBL/GenBank/DDBJ databases">
        <title>Isolation and characterization of 3-chlorobenzoate degrading bacteria from soils in Shizuoka.</title>
        <authorList>
            <person name="Ifat A."/>
            <person name="Ogawa N."/>
            <person name="Kimbara K."/>
            <person name="Moriuchi R."/>
            <person name="Dohra H."/>
            <person name="Shintani M."/>
        </authorList>
    </citation>
    <scope>NUCLEOTIDE SEQUENCE</scope>
    <source>
        <strain evidence="5">19CS4-2</strain>
    </source>
</reference>
<dbReference type="InterPro" id="IPR058852">
    <property type="entry name" value="HTH_77"/>
</dbReference>